<accession>A0A834TIF1</accession>
<feature type="domain" description="Retrovirus-related Pol polyprotein from transposon TNT 1-94-like beta-barrel" evidence="1">
    <location>
        <begin position="10"/>
        <end position="49"/>
    </location>
</feature>
<organism evidence="2 3">
    <name type="scientific">Senna tora</name>
    <dbReference type="NCBI Taxonomy" id="362788"/>
    <lineage>
        <taxon>Eukaryota</taxon>
        <taxon>Viridiplantae</taxon>
        <taxon>Streptophyta</taxon>
        <taxon>Embryophyta</taxon>
        <taxon>Tracheophyta</taxon>
        <taxon>Spermatophyta</taxon>
        <taxon>Magnoliopsida</taxon>
        <taxon>eudicotyledons</taxon>
        <taxon>Gunneridae</taxon>
        <taxon>Pentapetalae</taxon>
        <taxon>rosids</taxon>
        <taxon>fabids</taxon>
        <taxon>Fabales</taxon>
        <taxon>Fabaceae</taxon>
        <taxon>Caesalpinioideae</taxon>
        <taxon>Cassia clade</taxon>
        <taxon>Senna</taxon>
    </lineage>
</organism>
<evidence type="ECO:0000313" key="2">
    <source>
        <dbReference type="EMBL" id="KAF7821701.1"/>
    </source>
</evidence>
<dbReference type="AlphaFoldDB" id="A0A834TIF1"/>
<proteinExistence type="predicted"/>
<sequence>MASNAQFATWIIDSGVNRHMTGSSKGFSNYSSCSNGENVRIADGSDLHTRRRIGSGRLRDGLYVLDIVQDSGQACLGVSKDAHQEIIEWNRRRNLDDKPEEAIMQSAEPADSSPIGELPTFPNDSDMPIAHRKGVSNIELNPRSDSKECYKAITLTSEKEMKGNPGTEEVDKEPVEEATITEECFEVCLVNDVVDNLANDDELNYHPFEPSKSLLSFNAKWDTNDFVTNSPSLVQCQNFMVTKLLHLLSYKFLAHPVGGADTYFYNTPLPLFVPIDPG</sequence>
<keyword evidence="3" id="KW-1185">Reference proteome</keyword>
<gene>
    <name evidence="2" type="ORF">G2W53_027156</name>
</gene>
<evidence type="ECO:0000259" key="1">
    <source>
        <dbReference type="Pfam" id="PF22936"/>
    </source>
</evidence>
<reference evidence="2" key="1">
    <citation type="submission" date="2020-09" db="EMBL/GenBank/DDBJ databases">
        <title>Genome-Enabled Discovery of Anthraquinone Biosynthesis in Senna tora.</title>
        <authorList>
            <person name="Kang S.-H."/>
            <person name="Pandey R.P."/>
            <person name="Lee C.-M."/>
            <person name="Sim J.-S."/>
            <person name="Jeong J.-T."/>
            <person name="Choi B.-S."/>
            <person name="Jung M."/>
            <person name="Ginzburg D."/>
            <person name="Zhao K."/>
            <person name="Won S.Y."/>
            <person name="Oh T.-J."/>
            <person name="Yu Y."/>
            <person name="Kim N.-H."/>
            <person name="Lee O.R."/>
            <person name="Lee T.-H."/>
            <person name="Bashyal P."/>
            <person name="Kim T.-S."/>
            <person name="Lee W.-H."/>
            <person name="Kawkins C."/>
            <person name="Kim C.-K."/>
            <person name="Kim J.S."/>
            <person name="Ahn B.O."/>
            <person name="Rhee S.Y."/>
            <person name="Sohng J.K."/>
        </authorList>
    </citation>
    <scope>NUCLEOTIDE SEQUENCE</scope>
    <source>
        <tissue evidence="2">Leaf</tissue>
    </source>
</reference>
<comment type="caution">
    <text evidence="2">The sequence shown here is derived from an EMBL/GenBank/DDBJ whole genome shotgun (WGS) entry which is preliminary data.</text>
</comment>
<dbReference type="Proteomes" id="UP000634136">
    <property type="component" value="Unassembled WGS sequence"/>
</dbReference>
<dbReference type="InterPro" id="IPR054722">
    <property type="entry name" value="PolX-like_BBD"/>
</dbReference>
<dbReference type="EMBL" id="JAAIUW010000008">
    <property type="protein sequence ID" value="KAF7821701.1"/>
    <property type="molecule type" value="Genomic_DNA"/>
</dbReference>
<dbReference type="Pfam" id="PF22936">
    <property type="entry name" value="Pol_BBD"/>
    <property type="match status" value="1"/>
</dbReference>
<evidence type="ECO:0000313" key="3">
    <source>
        <dbReference type="Proteomes" id="UP000634136"/>
    </source>
</evidence>
<name>A0A834TIF1_9FABA</name>
<protein>
    <submittedName>
        <fullName evidence="2">Retrovirus-related Pol polyprotein from transposon TNT 1-94</fullName>
    </submittedName>
</protein>